<dbReference type="EMBL" id="CP101751">
    <property type="protein sequence ID" value="UUC46498.1"/>
    <property type="molecule type" value="Genomic_DNA"/>
</dbReference>
<sequence length="201" mass="23972">MSKFFKFFIFLSLLVLGCWFFLFKKEKDFYILDNIEVKTVVLDNDSIFRLDDGRLNSFDRIGISVVFTKKFISNRDSKRTFLGGSMEKGLKGINDKIKYIDIKIADSRNSLNDKLVSFNYLNATESELGNDLYNMYKKKTDFNEFVNDIIKNEIYTRGVSFDNYEIYFWFDKELEREILQFRRKLILSYEINNKKVVKKIS</sequence>
<evidence type="ECO:0000313" key="2">
    <source>
        <dbReference type="EMBL" id="UUC46498.1"/>
    </source>
</evidence>
<evidence type="ECO:0008006" key="4">
    <source>
        <dbReference type="Google" id="ProtNLM"/>
    </source>
</evidence>
<reference evidence="2" key="1">
    <citation type="submission" date="2022-07" db="EMBL/GenBank/DDBJ databases">
        <title>Isolation, identification, and degradation of a PFOSA degrading strain from sewage treatment plant.</title>
        <authorList>
            <person name="Zhang L."/>
            <person name="Huo Y."/>
        </authorList>
    </citation>
    <scope>NUCLEOTIDE SEQUENCE</scope>
    <source>
        <strain evidence="2">C1</strain>
    </source>
</reference>
<name>A0ABY5IUK3_9FLAO</name>
<gene>
    <name evidence="2" type="ORF">NOX80_04680</name>
</gene>
<organism evidence="2 3">
    <name type="scientific">Flavobacterium cerinum</name>
    <dbReference type="NCBI Taxonomy" id="2502784"/>
    <lineage>
        <taxon>Bacteria</taxon>
        <taxon>Pseudomonadati</taxon>
        <taxon>Bacteroidota</taxon>
        <taxon>Flavobacteriia</taxon>
        <taxon>Flavobacteriales</taxon>
        <taxon>Flavobacteriaceae</taxon>
        <taxon>Flavobacterium</taxon>
    </lineage>
</organism>
<dbReference type="PROSITE" id="PS51257">
    <property type="entry name" value="PROKAR_LIPOPROTEIN"/>
    <property type="match status" value="1"/>
</dbReference>
<evidence type="ECO:0000256" key="1">
    <source>
        <dbReference type="SAM" id="Phobius"/>
    </source>
</evidence>
<accession>A0ABY5IUK3</accession>
<keyword evidence="1" id="KW-0472">Membrane</keyword>
<proteinExistence type="predicted"/>
<keyword evidence="1" id="KW-0812">Transmembrane</keyword>
<protein>
    <recommendedName>
        <fullName evidence="4">DUF4369 domain-containing protein</fullName>
    </recommendedName>
</protein>
<dbReference type="RefSeq" id="WP_256552162.1">
    <property type="nucleotide sequence ID" value="NZ_CP101751.1"/>
</dbReference>
<dbReference type="Proteomes" id="UP001059844">
    <property type="component" value="Chromosome"/>
</dbReference>
<keyword evidence="3" id="KW-1185">Reference proteome</keyword>
<evidence type="ECO:0000313" key="3">
    <source>
        <dbReference type="Proteomes" id="UP001059844"/>
    </source>
</evidence>
<feature type="transmembrane region" description="Helical" evidence="1">
    <location>
        <begin position="6"/>
        <end position="23"/>
    </location>
</feature>
<keyword evidence="1" id="KW-1133">Transmembrane helix</keyword>